<sequence length="305" mass="32152">MLVKQDYGRLTVSNLIVSISNSYFENITRTGNGLNQGVIQAFISSSTGILEIINTNFIDCKGDIPSHSQGGALNLAVSGNRQISIQKCKFQSCLAFDGAGICAVISTGGQLTVDGECQFIDCQGYGFGSGLYATVQSTNSLLILNDGLSFERCICERQGGGLYISSTYQGAAQVNKVSFDSCKSPEGGGIDLYSSYNTIKQSFIGTQFISCNASKNGGGIYAIINGDNSAIELSGVTFQSCESILSGGGLLIQTKGSVTFTVNELLQFIDCQSIDGAGFYLSAGECIIQFVTTDQILFDNCVASS</sequence>
<dbReference type="AlphaFoldDB" id="A0A5J4X2Z7"/>
<name>A0A5J4X2Z7_9EUKA</name>
<organism evidence="1 2">
    <name type="scientific">Streblomastix strix</name>
    <dbReference type="NCBI Taxonomy" id="222440"/>
    <lineage>
        <taxon>Eukaryota</taxon>
        <taxon>Metamonada</taxon>
        <taxon>Preaxostyla</taxon>
        <taxon>Oxymonadida</taxon>
        <taxon>Streblomastigidae</taxon>
        <taxon>Streblomastix</taxon>
    </lineage>
</organism>
<comment type="caution">
    <text evidence="1">The sequence shown here is derived from an EMBL/GenBank/DDBJ whole genome shotgun (WGS) entry which is preliminary data.</text>
</comment>
<evidence type="ECO:0000313" key="2">
    <source>
        <dbReference type="Proteomes" id="UP000324800"/>
    </source>
</evidence>
<reference evidence="1 2" key="1">
    <citation type="submission" date="2019-03" db="EMBL/GenBank/DDBJ databases">
        <title>Single cell metagenomics reveals metabolic interactions within the superorganism composed of flagellate Streblomastix strix and complex community of Bacteroidetes bacteria on its surface.</title>
        <authorList>
            <person name="Treitli S.C."/>
            <person name="Kolisko M."/>
            <person name="Husnik F."/>
            <person name="Keeling P."/>
            <person name="Hampl V."/>
        </authorList>
    </citation>
    <scope>NUCLEOTIDE SEQUENCE [LARGE SCALE GENOMIC DNA]</scope>
    <source>
        <strain evidence="1">ST1C</strain>
    </source>
</reference>
<proteinExistence type="predicted"/>
<dbReference type="OrthoDB" id="10693253at2759"/>
<evidence type="ECO:0000313" key="1">
    <source>
        <dbReference type="EMBL" id="KAA6401126.1"/>
    </source>
</evidence>
<gene>
    <name evidence="1" type="ORF">EZS28_003347</name>
</gene>
<evidence type="ECO:0008006" key="3">
    <source>
        <dbReference type="Google" id="ProtNLM"/>
    </source>
</evidence>
<dbReference type="InterPro" id="IPR011050">
    <property type="entry name" value="Pectin_lyase_fold/virulence"/>
</dbReference>
<accession>A0A5J4X2Z7</accession>
<dbReference type="EMBL" id="SNRW01000441">
    <property type="protein sequence ID" value="KAA6401126.1"/>
    <property type="molecule type" value="Genomic_DNA"/>
</dbReference>
<dbReference type="SUPFAM" id="SSF51126">
    <property type="entry name" value="Pectin lyase-like"/>
    <property type="match status" value="1"/>
</dbReference>
<dbReference type="Proteomes" id="UP000324800">
    <property type="component" value="Unassembled WGS sequence"/>
</dbReference>
<protein>
    <recommendedName>
        <fullName evidence="3">Right handed beta helix domain-containing protein</fullName>
    </recommendedName>
</protein>